<dbReference type="Proteomes" id="UP001295740">
    <property type="component" value="Unassembled WGS sequence"/>
</dbReference>
<dbReference type="InterPro" id="IPR013087">
    <property type="entry name" value="Znf_C2H2_type"/>
</dbReference>
<proteinExistence type="predicted"/>
<accession>A0AAI8VLP7</accession>
<keyword evidence="4" id="KW-1185">Reference proteome</keyword>
<comment type="caution">
    <text evidence="3">The sequence shown here is derived from an EMBL/GenBank/DDBJ whole genome shotgun (WGS) entry which is preliminary data.</text>
</comment>
<evidence type="ECO:0000259" key="2">
    <source>
        <dbReference type="PROSITE" id="PS00028"/>
    </source>
</evidence>
<sequence>MGLLQCSLCNHQVEAESILQEHMEIRHLSALKITWPCGKCSFTSHAKNYLKHHVRKCHEKAPPKPHNHQCPFCYYGTKKNRAALLDHLRDCHPGDLVQKPVLEGEVNRRFRDEAMKCSWCSYKVIFPIKLSHHLRVYHQDQANQHAAPSNGGRGQPPTIQGGAGSVSIEGRSVEAGHGRESAPSIGDNHHPVLNNGGSGRPSVVIQRGAGRMVIRDRDQEVGPEDDASSLGADSVALLREEGLSGDGTGSATADDDEVD</sequence>
<evidence type="ECO:0000313" key="4">
    <source>
        <dbReference type="Proteomes" id="UP001295740"/>
    </source>
</evidence>
<name>A0AAI8VLP7_9PEZI</name>
<dbReference type="Gene3D" id="3.30.160.60">
    <property type="entry name" value="Classic Zinc Finger"/>
    <property type="match status" value="2"/>
</dbReference>
<gene>
    <name evidence="3" type="ORF">KHLLAP_LOCUS7703</name>
</gene>
<feature type="domain" description="C2H2-type" evidence="2">
    <location>
        <begin position="117"/>
        <end position="138"/>
    </location>
</feature>
<dbReference type="AlphaFoldDB" id="A0AAI8VLP7"/>
<dbReference type="PROSITE" id="PS00028">
    <property type="entry name" value="ZINC_FINGER_C2H2_1"/>
    <property type="match status" value="2"/>
</dbReference>
<dbReference type="EMBL" id="CAUWAG010000010">
    <property type="protein sequence ID" value="CAJ2507235.1"/>
    <property type="molecule type" value="Genomic_DNA"/>
</dbReference>
<dbReference type="SMART" id="SM00355">
    <property type="entry name" value="ZnF_C2H2"/>
    <property type="match status" value="4"/>
</dbReference>
<evidence type="ECO:0000256" key="1">
    <source>
        <dbReference type="SAM" id="MobiDB-lite"/>
    </source>
</evidence>
<organism evidence="3 4">
    <name type="scientific">Anthostomella pinea</name>
    <dbReference type="NCBI Taxonomy" id="933095"/>
    <lineage>
        <taxon>Eukaryota</taxon>
        <taxon>Fungi</taxon>
        <taxon>Dikarya</taxon>
        <taxon>Ascomycota</taxon>
        <taxon>Pezizomycotina</taxon>
        <taxon>Sordariomycetes</taxon>
        <taxon>Xylariomycetidae</taxon>
        <taxon>Xylariales</taxon>
        <taxon>Xylariaceae</taxon>
        <taxon>Anthostomella</taxon>
    </lineage>
</organism>
<protein>
    <submittedName>
        <fullName evidence="3">Uu.00g084210.m01.CDS01</fullName>
    </submittedName>
</protein>
<feature type="domain" description="C2H2-type" evidence="2">
    <location>
        <begin position="6"/>
        <end position="27"/>
    </location>
</feature>
<feature type="compositionally biased region" description="Basic and acidic residues" evidence="1">
    <location>
        <begin position="171"/>
        <end position="180"/>
    </location>
</feature>
<feature type="region of interest" description="Disordered" evidence="1">
    <location>
        <begin position="143"/>
        <end position="259"/>
    </location>
</feature>
<reference evidence="3" key="1">
    <citation type="submission" date="2023-10" db="EMBL/GenBank/DDBJ databases">
        <authorList>
            <person name="Hackl T."/>
        </authorList>
    </citation>
    <scope>NUCLEOTIDE SEQUENCE</scope>
</reference>
<evidence type="ECO:0000313" key="3">
    <source>
        <dbReference type="EMBL" id="CAJ2507235.1"/>
    </source>
</evidence>